<proteinExistence type="predicted"/>
<protein>
    <submittedName>
        <fullName evidence="2">Uncharacterized protein</fullName>
    </submittedName>
</protein>
<gene>
    <name evidence="6" type="ORF">PF001_g29408</name>
    <name evidence="5" type="ORF">PF006_g28384</name>
    <name evidence="4" type="ORF">PF007_g27920</name>
    <name evidence="2" type="ORF">PF009_g29761</name>
    <name evidence="3" type="ORF">PF010_g30316</name>
</gene>
<dbReference type="Proteomes" id="UP000441208">
    <property type="component" value="Unassembled WGS sequence"/>
</dbReference>
<dbReference type="Proteomes" id="UP000440732">
    <property type="component" value="Unassembled WGS sequence"/>
</dbReference>
<feature type="compositionally biased region" description="Basic and acidic residues" evidence="1">
    <location>
        <begin position="14"/>
        <end position="31"/>
    </location>
</feature>
<evidence type="ECO:0000256" key="1">
    <source>
        <dbReference type="SAM" id="MobiDB-lite"/>
    </source>
</evidence>
<evidence type="ECO:0000313" key="9">
    <source>
        <dbReference type="Proteomes" id="UP000440732"/>
    </source>
</evidence>
<dbReference type="EMBL" id="QXGA01004228">
    <property type="protein sequence ID" value="KAE9075169.1"/>
    <property type="molecule type" value="Genomic_DNA"/>
</dbReference>
<dbReference type="Proteomes" id="UP000488956">
    <property type="component" value="Unassembled WGS sequence"/>
</dbReference>
<dbReference type="Proteomes" id="UP000429523">
    <property type="component" value="Unassembled WGS sequence"/>
</dbReference>
<evidence type="ECO:0000313" key="8">
    <source>
        <dbReference type="Proteomes" id="UP000437068"/>
    </source>
</evidence>
<evidence type="ECO:0000313" key="7">
    <source>
        <dbReference type="Proteomes" id="UP000429523"/>
    </source>
</evidence>
<dbReference type="AlphaFoldDB" id="A0A6A3DPU3"/>
<organism evidence="2 7">
    <name type="scientific">Phytophthora fragariae</name>
    <dbReference type="NCBI Taxonomy" id="53985"/>
    <lineage>
        <taxon>Eukaryota</taxon>
        <taxon>Sar</taxon>
        <taxon>Stramenopiles</taxon>
        <taxon>Oomycota</taxon>
        <taxon>Peronosporomycetes</taxon>
        <taxon>Peronosporales</taxon>
        <taxon>Peronosporaceae</taxon>
        <taxon>Phytophthora</taxon>
    </lineage>
</organism>
<comment type="caution">
    <text evidence="2">The sequence shown here is derived from an EMBL/GenBank/DDBJ whole genome shotgun (WGS) entry which is preliminary data.</text>
</comment>
<name>A0A6A3DPU3_9STRA</name>
<dbReference type="EMBL" id="QXGF01004338">
    <property type="protein sequence ID" value="KAE8919938.1"/>
    <property type="molecule type" value="Genomic_DNA"/>
</dbReference>
<dbReference type="Proteomes" id="UP000437068">
    <property type="component" value="Unassembled WGS sequence"/>
</dbReference>
<evidence type="ECO:0000313" key="6">
    <source>
        <dbReference type="EMBL" id="KAE9269014.1"/>
    </source>
</evidence>
<reference evidence="7 8" key="1">
    <citation type="submission" date="2018-08" db="EMBL/GenBank/DDBJ databases">
        <title>Genomic investigation of the strawberry pathogen Phytophthora fragariae indicates pathogenicity is determined by transcriptional variation in three key races.</title>
        <authorList>
            <person name="Adams T.M."/>
            <person name="Armitage A.D."/>
            <person name="Sobczyk M.K."/>
            <person name="Bates H.J."/>
            <person name="Dunwell J.M."/>
            <person name="Nellist C.F."/>
            <person name="Harrison R.J."/>
        </authorList>
    </citation>
    <scope>NUCLEOTIDE SEQUENCE [LARGE SCALE GENOMIC DNA]</scope>
    <source>
        <strain evidence="6 8">A4</strain>
        <strain evidence="5 9">NOV-5</strain>
        <strain evidence="4 10">NOV-71</strain>
        <strain evidence="2 7">NOV-9</strain>
        <strain evidence="3 11">ONT-3</strain>
    </source>
</reference>
<evidence type="ECO:0000313" key="2">
    <source>
        <dbReference type="EMBL" id="KAE8919938.1"/>
    </source>
</evidence>
<feature type="region of interest" description="Disordered" evidence="1">
    <location>
        <begin position="1"/>
        <end position="31"/>
    </location>
</feature>
<sequence>MGGDGVGAAASEVEAGKSGDADSASKADYEA</sequence>
<dbReference type="EMBL" id="QXFZ01003645">
    <property type="protein sequence ID" value="KAE9067840.1"/>
    <property type="molecule type" value="Genomic_DNA"/>
</dbReference>
<accession>A0A6A3DPU3</accession>
<evidence type="ECO:0000313" key="5">
    <source>
        <dbReference type="EMBL" id="KAE9075169.1"/>
    </source>
</evidence>
<evidence type="ECO:0000313" key="3">
    <source>
        <dbReference type="EMBL" id="KAE9060172.1"/>
    </source>
</evidence>
<dbReference type="EMBL" id="QXFX01005680">
    <property type="protein sequence ID" value="KAE9060172.1"/>
    <property type="molecule type" value="Genomic_DNA"/>
</dbReference>
<evidence type="ECO:0000313" key="11">
    <source>
        <dbReference type="Proteomes" id="UP000488956"/>
    </source>
</evidence>
<dbReference type="EMBL" id="QXGE01004933">
    <property type="protein sequence ID" value="KAE9269014.1"/>
    <property type="molecule type" value="Genomic_DNA"/>
</dbReference>
<evidence type="ECO:0000313" key="4">
    <source>
        <dbReference type="EMBL" id="KAE9067840.1"/>
    </source>
</evidence>
<evidence type="ECO:0000313" key="10">
    <source>
        <dbReference type="Proteomes" id="UP000441208"/>
    </source>
</evidence>